<evidence type="ECO:0000313" key="7">
    <source>
        <dbReference type="EMBL" id="KAF9735897.1"/>
    </source>
</evidence>
<organism evidence="7 8">
    <name type="scientific">Paraphaeosphaeria minitans</name>
    <dbReference type="NCBI Taxonomy" id="565426"/>
    <lineage>
        <taxon>Eukaryota</taxon>
        <taxon>Fungi</taxon>
        <taxon>Dikarya</taxon>
        <taxon>Ascomycota</taxon>
        <taxon>Pezizomycotina</taxon>
        <taxon>Dothideomycetes</taxon>
        <taxon>Pleosporomycetidae</taxon>
        <taxon>Pleosporales</taxon>
        <taxon>Massarineae</taxon>
        <taxon>Didymosphaeriaceae</taxon>
        <taxon>Paraphaeosphaeria</taxon>
    </lineage>
</organism>
<gene>
    <name evidence="7" type="ORF">PMIN01_05812</name>
</gene>
<dbReference type="InterPro" id="IPR050364">
    <property type="entry name" value="Cytochrome_P450_fung"/>
</dbReference>
<dbReference type="InterPro" id="IPR002401">
    <property type="entry name" value="Cyt_P450_E_grp-I"/>
</dbReference>
<comment type="cofactor">
    <cofactor evidence="5">
        <name>heme</name>
        <dbReference type="ChEBI" id="CHEBI:30413"/>
    </cofactor>
</comment>
<feature type="compositionally biased region" description="Low complexity" evidence="6">
    <location>
        <begin position="650"/>
        <end position="661"/>
    </location>
</feature>
<dbReference type="AlphaFoldDB" id="A0A9P6GHV1"/>
<dbReference type="PANTHER" id="PTHR46300:SF11">
    <property type="entry name" value="OXIDOREDUCTASE, PUTATIVE-RELATED"/>
    <property type="match status" value="1"/>
</dbReference>
<dbReference type="EMBL" id="WJXW01000005">
    <property type="protein sequence ID" value="KAF9735897.1"/>
    <property type="molecule type" value="Genomic_DNA"/>
</dbReference>
<proteinExistence type="inferred from homology"/>
<feature type="region of interest" description="Disordered" evidence="6">
    <location>
        <begin position="647"/>
        <end position="707"/>
    </location>
</feature>
<dbReference type="PRINTS" id="PR00385">
    <property type="entry name" value="P450"/>
</dbReference>
<feature type="compositionally biased region" description="Low complexity" evidence="6">
    <location>
        <begin position="1169"/>
        <end position="1187"/>
    </location>
</feature>
<dbReference type="GO" id="GO:0004497">
    <property type="term" value="F:monooxygenase activity"/>
    <property type="evidence" value="ECO:0007669"/>
    <property type="project" value="InterPro"/>
</dbReference>
<comment type="caution">
    <text evidence="7">The sequence shown here is derived from an EMBL/GenBank/DDBJ whole genome shotgun (WGS) entry which is preliminary data.</text>
</comment>
<feature type="region of interest" description="Disordered" evidence="6">
    <location>
        <begin position="737"/>
        <end position="786"/>
    </location>
</feature>
<feature type="compositionally biased region" description="Low complexity" evidence="6">
    <location>
        <begin position="672"/>
        <end position="690"/>
    </location>
</feature>
<evidence type="ECO:0000256" key="4">
    <source>
        <dbReference type="ARBA" id="ARBA00023004"/>
    </source>
</evidence>
<accession>A0A9P6GHV1</accession>
<comment type="similarity">
    <text evidence="1">Belongs to the cytochrome P450 family.</text>
</comment>
<dbReference type="Proteomes" id="UP000756921">
    <property type="component" value="Unassembled WGS sequence"/>
</dbReference>
<reference evidence="7" key="1">
    <citation type="journal article" date="2020" name="Mol. Plant Microbe Interact.">
        <title>Genome Sequence of the Biocontrol Agent Coniothyrium minitans strain Conio (IMI 134523).</title>
        <authorList>
            <person name="Patel D."/>
            <person name="Shittu T.A."/>
            <person name="Baroncelli R."/>
            <person name="Muthumeenakshi S."/>
            <person name="Osborne T.H."/>
            <person name="Janganan T.K."/>
            <person name="Sreenivasaprasad S."/>
        </authorList>
    </citation>
    <scope>NUCLEOTIDE SEQUENCE</scope>
    <source>
        <strain evidence="7">Conio</strain>
    </source>
</reference>
<feature type="region of interest" description="Disordered" evidence="6">
    <location>
        <begin position="508"/>
        <end position="560"/>
    </location>
</feature>
<keyword evidence="8" id="KW-1185">Reference proteome</keyword>
<dbReference type="SUPFAM" id="SSF48264">
    <property type="entry name" value="Cytochrome P450"/>
    <property type="match status" value="1"/>
</dbReference>
<dbReference type="InterPro" id="IPR001128">
    <property type="entry name" value="Cyt_P450"/>
</dbReference>
<dbReference type="Pfam" id="PF00067">
    <property type="entry name" value="p450"/>
    <property type="match status" value="1"/>
</dbReference>
<keyword evidence="4 5" id="KW-0408">Iron</keyword>
<dbReference type="OrthoDB" id="1103324at2759"/>
<dbReference type="GO" id="GO:0020037">
    <property type="term" value="F:heme binding"/>
    <property type="evidence" value="ECO:0007669"/>
    <property type="project" value="InterPro"/>
</dbReference>
<keyword evidence="5" id="KW-0349">Heme</keyword>
<keyword evidence="3" id="KW-0560">Oxidoreductase</keyword>
<evidence type="ECO:0000256" key="3">
    <source>
        <dbReference type="ARBA" id="ARBA00023002"/>
    </source>
</evidence>
<dbReference type="PRINTS" id="PR00463">
    <property type="entry name" value="EP450I"/>
</dbReference>
<feature type="region of interest" description="Disordered" evidence="6">
    <location>
        <begin position="1167"/>
        <end position="1187"/>
    </location>
</feature>
<evidence type="ECO:0000256" key="6">
    <source>
        <dbReference type="SAM" id="MobiDB-lite"/>
    </source>
</evidence>
<evidence type="ECO:0000256" key="1">
    <source>
        <dbReference type="ARBA" id="ARBA00010617"/>
    </source>
</evidence>
<evidence type="ECO:0000256" key="5">
    <source>
        <dbReference type="PIRSR" id="PIRSR602401-1"/>
    </source>
</evidence>
<evidence type="ECO:0000313" key="8">
    <source>
        <dbReference type="Proteomes" id="UP000756921"/>
    </source>
</evidence>
<keyword evidence="2 5" id="KW-0479">Metal-binding</keyword>
<feature type="binding site" description="axial binding residue" evidence="5">
    <location>
        <position position="446"/>
    </location>
    <ligand>
        <name>heme</name>
        <dbReference type="ChEBI" id="CHEBI:30413"/>
    </ligand>
    <ligandPart>
        <name>Fe</name>
        <dbReference type="ChEBI" id="CHEBI:18248"/>
    </ligandPart>
</feature>
<evidence type="ECO:0000256" key="2">
    <source>
        <dbReference type="ARBA" id="ARBA00022723"/>
    </source>
</evidence>
<feature type="compositionally biased region" description="Acidic residues" evidence="6">
    <location>
        <begin position="769"/>
        <end position="783"/>
    </location>
</feature>
<sequence>MFIAIVAALLIAASILYYKCTRTLIPKGLSPAPSPKGLPLIGNAHQLGAQPHRQITSWARTHGEIFKIRLGWNDWYMLCSPGAVKEVMDRQSRDSSSRAPMPVANDALSGGLRFLFLEYGPEWRKLRAISHKLLTPGVSKTFQPSQEWEARMLMEEVLKGGHAGGKGSEVGYRAIRRYTVSVIMTSTYGKRVSDWDCDEVKEIYGIMNDFSTIATPGAYLADTLPFLGRLPLRLQWWRKPLKPYFDRQAKLWMSLFSSLKTQIETKQAPECFVKQLIESKYEEQGISELQAAFLAGSLIEAGSETTSAATNGAVLYLSAYPEVRQKAFEELDRVVGSSRSPTFEDEENLPYIRAIVKETMRIRPVTTIGSPHYTTAPIVYKNTYIPANSIVALQQYPIHYDPGLFPDPTRFNPDRYLAFPEKAGFYAGGSASSRDHWNFGAGRRICSGLHLAENSMFIVLAKLLWAFDIRPPVDEAGNDMQVDLSDDAFEPGANTIPKPFRASVKTTLRTPSLPPAPPPVAAMASGKDRSAASPQLTTKQHQGEITAKLKTQHSPNMDTSVREPELRALTVQAADGNSFAMNQSAELAQVGAACSSPPPGSSSQNEIRSTNVVYSSTSSDGCIQIQSPSHAVHADIGDASPSPAVCLRTSPASGSQVVSSSTRRLSLEPHYSSADSSAVSSPGVSPATPTFSRPRHSHADSTDDPLDITASENAEKLHDDGSDSFRGRNSDWDAVEHADSDESIEADDAKSRFPYGDGNDGTNMSLPVDDAEDEMEPPIDGGDDLVAPRVGVITSINSDEMDLTVETALDRVTPLSRASSPTGQIMSQLSTPSSIRDVAQPHVQFAPSTSVQDTPFVKTLKYFKQFKNKENTPSKSRRKTLLPDEIAELAKDAQQEGIEDDKALWDEYRDLDFAPLDSVMDGQNAGDLITGTPARNTVTRVEEEPKTGIDGSRMISIMPKSRAIPWGNKNDDQVSASISLEDKVIEGHANETGPMYLVDIPGHFDDAFQLRFRSRASIELIASFLRERGEALDASKDDIDRLVEEFLDSPSEFIYSESSETESLYSDPDSGVNLEDNKGAIKTGSASCGEDGGYGHNMTGHAHEKEVVSYAEDPAFVRALGMIPEAMFWVVAQPIARYSNKLLGVASKAFDTALQKLTGLSLDKPLALESSGSSNSSELSESFKSSE</sequence>
<dbReference type="PANTHER" id="PTHR46300">
    <property type="entry name" value="P450, PUTATIVE (EUROFUNG)-RELATED-RELATED"/>
    <property type="match status" value="1"/>
</dbReference>
<dbReference type="InterPro" id="IPR036396">
    <property type="entry name" value="Cyt_P450_sf"/>
</dbReference>
<dbReference type="CDD" id="cd11065">
    <property type="entry name" value="CYP64-like"/>
    <property type="match status" value="1"/>
</dbReference>
<dbReference type="GO" id="GO:0005506">
    <property type="term" value="F:iron ion binding"/>
    <property type="evidence" value="ECO:0007669"/>
    <property type="project" value="InterPro"/>
</dbReference>
<protein>
    <submittedName>
        <fullName evidence="7">Cytochrome p450</fullName>
    </submittedName>
</protein>
<dbReference type="GO" id="GO:0016705">
    <property type="term" value="F:oxidoreductase activity, acting on paired donors, with incorporation or reduction of molecular oxygen"/>
    <property type="evidence" value="ECO:0007669"/>
    <property type="project" value="InterPro"/>
</dbReference>
<name>A0A9P6GHV1_9PLEO</name>
<dbReference type="Gene3D" id="1.10.630.10">
    <property type="entry name" value="Cytochrome P450"/>
    <property type="match status" value="1"/>
</dbReference>